<evidence type="ECO:0000256" key="2">
    <source>
        <dbReference type="ARBA" id="ARBA00022729"/>
    </source>
</evidence>
<dbReference type="GO" id="GO:0016810">
    <property type="term" value="F:hydrolase activity, acting on carbon-nitrogen (but not peptide) bonds"/>
    <property type="evidence" value="ECO:0007669"/>
    <property type="project" value="InterPro"/>
</dbReference>
<dbReference type="Proteomes" id="UP000054560">
    <property type="component" value="Unassembled WGS sequence"/>
</dbReference>
<dbReference type="PANTHER" id="PTHR46471:SF2">
    <property type="entry name" value="CHITIN DEACETYLASE-RELATED"/>
    <property type="match status" value="1"/>
</dbReference>
<dbReference type="InterPro" id="IPR011330">
    <property type="entry name" value="Glyco_hydro/deAcase_b/a-brl"/>
</dbReference>
<feature type="domain" description="NodB homology" evidence="6">
    <location>
        <begin position="61"/>
        <end position="289"/>
    </location>
</feature>
<keyword evidence="4" id="KW-0119">Carbohydrate metabolism</keyword>
<organism evidence="7 8">
    <name type="scientific">Sphaeroforma arctica JP610</name>
    <dbReference type="NCBI Taxonomy" id="667725"/>
    <lineage>
        <taxon>Eukaryota</taxon>
        <taxon>Ichthyosporea</taxon>
        <taxon>Ichthyophonida</taxon>
        <taxon>Sphaeroforma</taxon>
    </lineage>
</organism>
<protein>
    <recommendedName>
        <fullName evidence="6">NodB homology domain-containing protein</fullName>
    </recommendedName>
</protein>
<evidence type="ECO:0000256" key="4">
    <source>
        <dbReference type="ARBA" id="ARBA00023277"/>
    </source>
</evidence>
<gene>
    <name evidence="7" type="ORF">SARC_16388</name>
</gene>
<dbReference type="EMBL" id="KQ249568">
    <property type="protein sequence ID" value="KNC71075.1"/>
    <property type="molecule type" value="Genomic_DNA"/>
</dbReference>
<dbReference type="SUPFAM" id="SSF88713">
    <property type="entry name" value="Glycoside hydrolase/deacetylase"/>
    <property type="match status" value="1"/>
</dbReference>
<dbReference type="STRING" id="667725.A0A0L0F2Z7"/>
<dbReference type="AlphaFoldDB" id="A0A0L0F2Z7"/>
<dbReference type="InterPro" id="IPR002509">
    <property type="entry name" value="NODB_dom"/>
</dbReference>
<dbReference type="GeneID" id="25916892"/>
<evidence type="ECO:0000313" key="8">
    <source>
        <dbReference type="Proteomes" id="UP000054560"/>
    </source>
</evidence>
<evidence type="ECO:0000256" key="3">
    <source>
        <dbReference type="ARBA" id="ARBA00022801"/>
    </source>
</evidence>
<dbReference type="eggNOG" id="ENOG502S2CW">
    <property type="taxonomic scope" value="Eukaryota"/>
</dbReference>
<proteinExistence type="predicted"/>
<dbReference type="PANTHER" id="PTHR46471">
    <property type="entry name" value="CHITIN DEACETYLASE"/>
    <property type="match status" value="1"/>
</dbReference>
<dbReference type="Pfam" id="PF01522">
    <property type="entry name" value="Polysacc_deac_1"/>
    <property type="match status" value="1"/>
</dbReference>
<accession>A0A0L0F2Z7</accession>
<evidence type="ECO:0000313" key="7">
    <source>
        <dbReference type="EMBL" id="KNC71075.1"/>
    </source>
</evidence>
<keyword evidence="2 5" id="KW-0732">Signal</keyword>
<dbReference type="RefSeq" id="XP_014144977.1">
    <property type="nucleotide sequence ID" value="XM_014289502.1"/>
</dbReference>
<keyword evidence="3" id="KW-0378">Hydrolase</keyword>
<evidence type="ECO:0000256" key="5">
    <source>
        <dbReference type="SAM" id="SignalP"/>
    </source>
</evidence>
<dbReference type="PROSITE" id="PS51677">
    <property type="entry name" value="NODB"/>
    <property type="match status" value="1"/>
</dbReference>
<feature type="chain" id="PRO_5005538508" description="NodB homology domain-containing protein" evidence="5">
    <location>
        <begin position="24"/>
        <end position="289"/>
    </location>
</feature>
<dbReference type="GO" id="GO:0046872">
    <property type="term" value="F:metal ion binding"/>
    <property type="evidence" value="ECO:0007669"/>
    <property type="project" value="UniProtKB-KW"/>
</dbReference>
<evidence type="ECO:0000256" key="1">
    <source>
        <dbReference type="ARBA" id="ARBA00022723"/>
    </source>
</evidence>
<dbReference type="GO" id="GO:0005975">
    <property type="term" value="P:carbohydrate metabolic process"/>
    <property type="evidence" value="ECO:0007669"/>
    <property type="project" value="InterPro"/>
</dbReference>
<sequence length="289" mass="32657">MGCRRHLQLFIAAILFISLGVRGAVVSGINQTPVDGYYGNTWIKDFWQTHPNIWWRCQQPGTVALTFDDGPGSVYEEGVRARTEKILDVLKLFDIPATFFVQGKVLSNTTEKLGLLTRMVEEGHQISHHMYDHTDIREMNDTAVASELEDINEFFREHFKYGDVLRSSTNPSTRYVRPPYLGMDEQKATLLQTLGYKVVQISASGQDSSFAANATDSLRFYVCEEGQFANLTCPFEEDGNKLKAPFNEHDGYSATTDSWITLHHDLFAIVPTHETLMDYIPIAAAQGYK</sequence>
<feature type="non-terminal residue" evidence="7">
    <location>
        <position position="289"/>
    </location>
</feature>
<keyword evidence="8" id="KW-1185">Reference proteome</keyword>
<name>A0A0L0F2Z7_9EUKA</name>
<feature type="signal peptide" evidence="5">
    <location>
        <begin position="1"/>
        <end position="23"/>
    </location>
</feature>
<evidence type="ECO:0000259" key="6">
    <source>
        <dbReference type="PROSITE" id="PS51677"/>
    </source>
</evidence>
<dbReference type="Gene3D" id="3.20.20.370">
    <property type="entry name" value="Glycoside hydrolase/deacetylase"/>
    <property type="match status" value="1"/>
</dbReference>
<keyword evidence="1" id="KW-0479">Metal-binding</keyword>
<reference evidence="7 8" key="1">
    <citation type="submission" date="2011-02" db="EMBL/GenBank/DDBJ databases">
        <title>The Genome Sequence of Sphaeroforma arctica JP610.</title>
        <authorList>
            <consortium name="The Broad Institute Genome Sequencing Platform"/>
            <person name="Russ C."/>
            <person name="Cuomo C."/>
            <person name="Young S.K."/>
            <person name="Zeng Q."/>
            <person name="Gargeya S."/>
            <person name="Alvarado L."/>
            <person name="Berlin A."/>
            <person name="Chapman S.B."/>
            <person name="Chen Z."/>
            <person name="Freedman E."/>
            <person name="Gellesch M."/>
            <person name="Goldberg J."/>
            <person name="Griggs A."/>
            <person name="Gujja S."/>
            <person name="Heilman E."/>
            <person name="Heiman D."/>
            <person name="Howarth C."/>
            <person name="Mehta T."/>
            <person name="Neiman D."/>
            <person name="Pearson M."/>
            <person name="Roberts A."/>
            <person name="Saif S."/>
            <person name="Shea T."/>
            <person name="Shenoy N."/>
            <person name="Sisk P."/>
            <person name="Stolte C."/>
            <person name="Sykes S."/>
            <person name="White J."/>
            <person name="Yandava C."/>
            <person name="Burger G."/>
            <person name="Gray M.W."/>
            <person name="Holland P.W.H."/>
            <person name="King N."/>
            <person name="Lang F.B.F."/>
            <person name="Roger A.J."/>
            <person name="Ruiz-Trillo I."/>
            <person name="Haas B."/>
            <person name="Nusbaum C."/>
            <person name="Birren B."/>
        </authorList>
    </citation>
    <scope>NUCLEOTIDE SEQUENCE [LARGE SCALE GENOMIC DNA]</scope>
    <source>
        <strain evidence="7 8">JP610</strain>
    </source>
</reference>
<dbReference type="OrthoDB" id="2125469at2759"/>